<dbReference type="InterPro" id="IPR015889">
    <property type="entry name" value="Intradiol_dOase_core"/>
</dbReference>
<dbReference type="PANTHER" id="PTHR34315:SF1">
    <property type="entry name" value="INTRADIOL RING-CLEAVAGE DIOXYGENASES DOMAIN-CONTAINING PROTEIN-RELATED"/>
    <property type="match status" value="1"/>
</dbReference>
<dbReference type="Gene3D" id="2.60.130.10">
    <property type="entry name" value="Aromatic compound dioxygenase"/>
    <property type="match status" value="1"/>
</dbReference>
<dbReference type="GO" id="GO:0051213">
    <property type="term" value="F:dioxygenase activity"/>
    <property type="evidence" value="ECO:0007669"/>
    <property type="project" value="UniProtKB-KW"/>
</dbReference>
<keyword evidence="2" id="KW-0560">Oxidoreductase</keyword>
<reference evidence="2 3" key="1">
    <citation type="journal article" date="2020" name="ISME J.">
        <title>Comparative genomics reveals insights into cyanobacterial evolution and habitat adaptation.</title>
        <authorList>
            <person name="Chen M.Y."/>
            <person name="Teng W.K."/>
            <person name="Zhao L."/>
            <person name="Hu C.X."/>
            <person name="Zhou Y.K."/>
            <person name="Han B.P."/>
            <person name="Song L.R."/>
            <person name="Shu W.S."/>
        </authorList>
    </citation>
    <scope>NUCLEOTIDE SEQUENCE [LARGE SCALE GENOMIC DNA]</scope>
    <source>
        <strain evidence="2 3">FACHB-119</strain>
    </source>
</reference>
<protein>
    <submittedName>
        <fullName evidence="2">Intradiol ring-cleavage dioxygenase</fullName>
    </submittedName>
</protein>
<evidence type="ECO:0000259" key="1">
    <source>
        <dbReference type="Pfam" id="PF00775"/>
    </source>
</evidence>
<proteinExistence type="predicted"/>
<organism evidence="2 3">
    <name type="scientific">Anabaena azotica FACHB-119</name>
    <dbReference type="NCBI Taxonomy" id="947527"/>
    <lineage>
        <taxon>Bacteria</taxon>
        <taxon>Bacillati</taxon>
        <taxon>Cyanobacteriota</taxon>
        <taxon>Cyanophyceae</taxon>
        <taxon>Nostocales</taxon>
        <taxon>Nostocaceae</taxon>
        <taxon>Anabaena</taxon>
        <taxon>Anabaena azotica</taxon>
    </lineage>
</organism>
<dbReference type="CDD" id="cd03457">
    <property type="entry name" value="intradiol_dioxygenase_like"/>
    <property type="match status" value="1"/>
</dbReference>
<feature type="domain" description="Intradiol ring-cleavage dioxygenases" evidence="1">
    <location>
        <begin position="55"/>
        <end position="185"/>
    </location>
</feature>
<keyword evidence="2" id="KW-0223">Dioxygenase</keyword>
<keyword evidence="3" id="KW-1185">Reference proteome</keyword>
<sequence length="243" mass="26974">MTNHLRRLFTRRQALALFKAMGSAILVFGCLPRKSSQTALASSQPTCVVSPEQTEGPYFVDEKLNRSDIRADPTDGSVKPGVPLQLTLHISQVGSNSCTTLVGAIVDVWHCDASGVYSDVTDRSFNTIGKKFLRGYQITDAQGNVQFTTIYPGWYPGRTVHIHFKVRTTGTSQESYEFTSQLYFDDKISDRVYSQPPYPRKEQRTTKNTDDGIFADGGEQLLLKLTQNGQGYSATFDVGLRIA</sequence>
<dbReference type="SUPFAM" id="SSF49482">
    <property type="entry name" value="Aromatic compound dioxygenase"/>
    <property type="match status" value="1"/>
</dbReference>
<gene>
    <name evidence="2" type="ORF">H6G83_12250</name>
</gene>
<evidence type="ECO:0000313" key="2">
    <source>
        <dbReference type="EMBL" id="MBD2501361.1"/>
    </source>
</evidence>
<comment type="caution">
    <text evidence="2">The sequence shown here is derived from an EMBL/GenBank/DDBJ whole genome shotgun (WGS) entry which is preliminary data.</text>
</comment>
<dbReference type="EMBL" id="JACJSG010000014">
    <property type="protein sequence ID" value="MBD2501361.1"/>
    <property type="molecule type" value="Genomic_DNA"/>
</dbReference>
<evidence type="ECO:0000313" key="3">
    <source>
        <dbReference type="Proteomes" id="UP000661112"/>
    </source>
</evidence>
<dbReference type="InterPro" id="IPR000627">
    <property type="entry name" value="Intradiol_dOase_C"/>
</dbReference>
<dbReference type="Proteomes" id="UP000661112">
    <property type="component" value="Unassembled WGS sequence"/>
</dbReference>
<dbReference type="Pfam" id="PF00775">
    <property type="entry name" value="Dioxygenase_C"/>
    <property type="match status" value="1"/>
</dbReference>
<dbReference type="PROSITE" id="PS51257">
    <property type="entry name" value="PROKAR_LIPOPROTEIN"/>
    <property type="match status" value="1"/>
</dbReference>
<accession>A0ABR8D357</accession>
<dbReference type="PANTHER" id="PTHR34315">
    <property type="match status" value="1"/>
</dbReference>
<name>A0ABR8D357_9NOST</name>
<dbReference type="RefSeq" id="WP_190472009.1">
    <property type="nucleotide sequence ID" value="NZ_JACJSG010000014.1"/>
</dbReference>